<dbReference type="AlphaFoldDB" id="A0A1L6J8K7"/>
<dbReference type="Gene3D" id="3.40.50.720">
    <property type="entry name" value="NAD(P)-binding Rossmann-like Domain"/>
    <property type="match status" value="1"/>
</dbReference>
<proteinExistence type="predicted"/>
<dbReference type="GO" id="GO:0000166">
    <property type="term" value="F:nucleotide binding"/>
    <property type="evidence" value="ECO:0007669"/>
    <property type="project" value="InterPro"/>
</dbReference>
<reference evidence="3 5" key="3">
    <citation type="submission" date="2018-07" db="EMBL/GenBank/DDBJ databases">
        <title>Genomic and Epidemiologic Investigation of an Indolent Hospital Outbreak.</title>
        <authorList>
            <person name="Johnson R.C."/>
            <person name="Deming C."/>
            <person name="Conlan S."/>
            <person name="Zellmer C.J."/>
            <person name="Michelin A.V."/>
            <person name="Lee-Lin S."/>
            <person name="Thomas P.J."/>
            <person name="Park M."/>
            <person name="Weingarten R.A."/>
            <person name="Less J."/>
            <person name="Dekker J.P."/>
            <person name="Frank K.M."/>
            <person name="Musser K.A."/>
            <person name="Mcquiston J.R."/>
            <person name="Henderson D.K."/>
            <person name="Lau A.F."/>
            <person name="Palmore T.N."/>
            <person name="Segre J.A."/>
        </authorList>
    </citation>
    <scope>NUCLEOTIDE SEQUENCE [LARGE SCALE GENOMIC DNA]</scope>
    <source>
        <strain evidence="3 5">SK-NIH.Env10_0317</strain>
    </source>
</reference>
<dbReference type="PANTHER" id="PTHR43818:SF7">
    <property type="entry name" value="DEHYDROGENASE"/>
    <property type="match status" value="1"/>
</dbReference>
<accession>A0A1L6J8K7</accession>
<dbReference type="Pfam" id="PF01408">
    <property type="entry name" value="GFO_IDH_MocA"/>
    <property type="match status" value="1"/>
</dbReference>
<gene>
    <name evidence="2" type="ORF">BRX40_07015</name>
    <name evidence="3" type="ORF">CA257_22190</name>
</gene>
<dbReference type="RefSeq" id="WP_075151118.1">
    <property type="nucleotide sequence ID" value="NZ_CP018820.1"/>
</dbReference>
<dbReference type="InterPro" id="IPR050463">
    <property type="entry name" value="Gfo/Idh/MocA_oxidrdct_glycsds"/>
</dbReference>
<evidence type="ECO:0000313" key="3">
    <source>
        <dbReference type="EMBL" id="RSU98249.1"/>
    </source>
</evidence>
<organism evidence="2 4">
    <name type="scientific">Sphingomonas koreensis</name>
    <dbReference type="NCBI Taxonomy" id="93064"/>
    <lineage>
        <taxon>Bacteria</taxon>
        <taxon>Pseudomonadati</taxon>
        <taxon>Pseudomonadota</taxon>
        <taxon>Alphaproteobacteria</taxon>
        <taxon>Sphingomonadales</taxon>
        <taxon>Sphingomonadaceae</taxon>
        <taxon>Sphingomonas</taxon>
    </lineage>
</organism>
<dbReference type="InterPro" id="IPR036291">
    <property type="entry name" value="NAD(P)-bd_dom_sf"/>
</dbReference>
<dbReference type="Proteomes" id="UP000185161">
    <property type="component" value="Chromosome"/>
</dbReference>
<protein>
    <submittedName>
        <fullName evidence="2">Galactose 1-dehydrogenase</fullName>
    </submittedName>
    <submittedName>
        <fullName evidence="3">Gfo/Idh/MocA family oxidoreductase</fullName>
    </submittedName>
</protein>
<dbReference type="GeneID" id="44132301"/>
<dbReference type="OrthoDB" id="9813657at2"/>
<dbReference type="STRING" id="93064.BRX40_07015"/>
<sequence>MDRIKLGLVGIGKIARDQHLPAIAASVDFELAATASRHARVDGVEGHGSIAELIAARPEIDALSLCTPPEGRFEQAMAAIAAGKHVMLEKPPAATVSEARTLERAAHAAGVSLYATWHSREAGEVDAARDWLAARRIDVVRIRWMEDIRQWHPGQDWILAAGGFGVFDPGINALSIATRILPQPLTVLAATMDIPANRACPIAASVRFRTGSAEVDAKFDFLQTGEQTWQIEVETDAGLLRLTEGGGRLERPGQPSLSGPDREYPRLYRAFAELIRSGQSDVDLQPIQLVADAFLVAERRIVDPFQF</sequence>
<keyword evidence="4" id="KW-1185">Reference proteome</keyword>
<dbReference type="SUPFAM" id="SSF51735">
    <property type="entry name" value="NAD(P)-binding Rossmann-fold domains"/>
    <property type="match status" value="1"/>
</dbReference>
<reference evidence="4" key="2">
    <citation type="submission" date="2016-12" db="EMBL/GenBank/DDBJ databases">
        <title>Whole genome sequencing of Sphingomonas sp. ABOJV.</title>
        <authorList>
            <person name="Conlan S."/>
            <person name="Thomas P.J."/>
            <person name="Mullikin J."/>
            <person name="Palmore T.N."/>
            <person name="Frank K.M."/>
            <person name="Segre J.A."/>
        </authorList>
    </citation>
    <scope>NUCLEOTIDE SEQUENCE [LARGE SCALE GENOMIC DNA]</scope>
    <source>
        <strain evidence="4">ABOJV</strain>
    </source>
</reference>
<evidence type="ECO:0000313" key="2">
    <source>
        <dbReference type="EMBL" id="APR52214.1"/>
    </source>
</evidence>
<dbReference type="Gene3D" id="3.30.360.10">
    <property type="entry name" value="Dihydrodipicolinate Reductase, domain 2"/>
    <property type="match status" value="1"/>
</dbReference>
<name>A0A1L6J8K7_9SPHN</name>
<dbReference type="KEGG" id="skr:BRX40_07015"/>
<evidence type="ECO:0000313" key="5">
    <source>
        <dbReference type="Proteomes" id="UP000286681"/>
    </source>
</evidence>
<dbReference type="Proteomes" id="UP000286681">
    <property type="component" value="Unassembled WGS sequence"/>
</dbReference>
<feature type="domain" description="Gfo/Idh/MocA-like oxidoreductase N-terminal" evidence="1">
    <location>
        <begin position="4"/>
        <end position="113"/>
    </location>
</feature>
<dbReference type="EMBL" id="QQWO01000030">
    <property type="protein sequence ID" value="RSU98249.1"/>
    <property type="molecule type" value="Genomic_DNA"/>
</dbReference>
<dbReference type="EMBL" id="CP018820">
    <property type="protein sequence ID" value="APR52214.1"/>
    <property type="molecule type" value="Genomic_DNA"/>
</dbReference>
<evidence type="ECO:0000313" key="4">
    <source>
        <dbReference type="Proteomes" id="UP000185161"/>
    </source>
</evidence>
<evidence type="ECO:0000259" key="1">
    <source>
        <dbReference type="Pfam" id="PF01408"/>
    </source>
</evidence>
<dbReference type="PANTHER" id="PTHR43818">
    <property type="entry name" value="BCDNA.GH03377"/>
    <property type="match status" value="1"/>
</dbReference>
<reference evidence="2" key="1">
    <citation type="submission" date="2016-12" db="EMBL/GenBank/DDBJ databases">
        <title>Whole genome sequencing of Sphingomonas koreensis.</title>
        <authorList>
            <person name="Conlan S."/>
            <person name="Thomas P.J."/>
            <person name="Mullikin J."/>
            <person name="Palmore T.N."/>
            <person name="Frank K.M."/>
            <person name="Segre J.A."/>
        </authorList>
    </citation>
    <scope>NUCLEOTIDE SEQUENCE</scope>
    <source>
        <strain evidence="2">ABOJV</strain>
    </source>
</reference>
<dbReference type="InterPro" id="IPR000683">
    <property type="entry name" value="Gfo/Idh/MocA-like_OxRdtase_N"/>
</dbReference>